<dbReference type="Proteomes" id="UP000625527">
    <property type="component" value="Unassembled WGS sequence"/>
</dbReference>
<evidence type="ECO:0000256" key="1">
    <source>
        <dbReference type="SAM" id="Phobius"/>
    </source>
</evidence>
<proteinExistence type="predicted"/>
<evidence type="ECO:0008006" key="4">
    <source>
        <dbReference type="Google" id="ProtNLM"/>
    </source>
</evidence>
<dbReference type="PANTHER" id="PTHR40078">
    <property type="entry name" value="INTEGRAL MEMBRANE PROTEIN-RELATED"/>
    <property type="match status" value="1"/>
</dbReference>
<dbReference type="InterPro" id="IPR038750">
    <property type="entry name" value="YczE/YyaS-like"/>
</dbReference>
<protein>
    <recommendedName>
        <fullName evidence="4">Integral membrane protein</fullName>
    </recommendedName>
</protein>
<dbReference type="PANTHER" id="PTHR40078:SF1">
    <property type="entry name" value="INTEGRAL MEMBRANE PROTEIN"/>
    <property type="match status" value="1"/>
</dbReference>
<feature type="transmembrane region" description="Helical" evidence="1">
    <location>
        <begin position="72"/>
        <end position="90"/>
    </location>
</feature>
<name>A0ABR9N1W0_9MICO</name>
<gene>
    <name evidence="2" type="ORF">IHE71_14980</name>
</gene>
<keyword evidence="1" id="KW-0812">Transmembrane</keyword>
<keyword evidence="1" id="KW-0472">Membrane</keyword>
<feature type="transmembrane region" description="Helical" evidence="1">
    <location>
        <begin position="96"/>
        <end position="119"/>
    </location>
</feature>
<dbReference type="EMBL" id="JADAQT010000095">
    <property type="protein sequence ID" value="MBE1876997.1"/>
    <property type="molecule type" value="Genomic_DNA"/>
</dbReference>
<sequence>MQLVLGLLLFTFSMAMIIHSGQGNTPWDVLHEGLVRVTGLSFGAIVLVVSLAVLACWIPLRQRPGIGTIANALIISLAIDPSLAVMEFLVPDPGLLVAVPLALAGIVLNGVATAAYIGVRLGPGTRDGLMTGLVARTGWPVWRIRTGIEAVVVITGILLGGTFGWSTVLFALAIGPVVQWSSWKWLAPRGLVG</sequence>
<organism evidence="2 3">
    <name type="scientific">Myceligenerans pegani</name>
    <dbReference type="NCBI Taxonomy" id="2776917"/>
    <lineage>
        <taxon>Bacteria</taxon>
        <taxon>Bacillati</taxon>
        <taxon>Actinomycetota</taxon>
        <taxon>Actinomycetes</taxon>
        <taxon>Micrococcales</taxon>
        <taxon>Promicromonosporaceae</taxon>
        <taxon>Myceligenerans</taxon>
    </lineage>
</organism>
<feature type="transmembrane region" description="Helical" evidence="1">
    <location>
        <begin position="39"/>
        <end position="60"/>
    </location>
</feature>
<keyword evidence="1" id="KW-1133">Transmembrane helix</keyword>
<feature type="transmembrane region" description="Helical" evidence="1">
    <location>
        <begin position="150"/>
        <end position="174"/>
    </location>
</feature>
<accession>A0ABR9N1W0</accession>
<reference evidence="2 3" key="1">
    <citation type="submission" date="2020-10" db="EMBL/GenBank/DDBJ databases">
        <title>Myceligenerans pegani sp. nov., an endophytic actinomycete isolated from Peganum harmala L. in Xinjiang, China.</title>
        <authorList>
            <person name="Xin L."/>
        </authorList>
    </citation>
    <scope>NUCLEOTIDE SEQUENCE [LARGE SCALE GENOMIC DNA]</scope>
    <source>
        <strain evidence="2 3">TRM65318</strain>
    </source>
</reference>
<evidence type="ECO:0000313" key="3">
    <source>
        <dbReference type="Proteomes" id="UP000625527"/>
    </source>
</evidence>
<evidence type="ECO:0000313" key="2">
    <source>
        <dbReference type="EMBL" id="MBE1876997.1"/>
    </source>
</evidence>
<keyword evidence="3" id="KW-1185">Reference proteome</keyword>
<dbReference type="Pfam" id="PF19700">
    <property type="entry name" value="DUF6198"/>
    <property type="match status" value="1"/>
</dbReference>
<comment type="caution">
    <text evidence="2">The sequence shown here is derived from an EMBL/GenBank/DDBJ whole genome shotgun (WGS) entry which is preliminary data.</text>
</comment>